<organism evidence="2 3">
    <name type="scientific">Plasmodiophora brassicae</name>
    <name type="common">Clubroot disease agent</name>
    <dbReference type="NCBI Taxonomy" id="37360"/>
    <lineage>
        <taxon>Eukaryota</taxon>
        <taxon>Sar</taxon>
        <taxon>Rhizaria</taxon>
        <taxon>Endomyxa</taxon>
        <taxon>Phytomyxea</taxon>
        <taxon>Plasmodiophorida</taxon>
        <taxon>Plasmodiophoridae</taxon>
        <taxon>Plasmodiophora</taxon>
    </lineage>
</organism>
<gene>
    <name evidence="2" type="ORF">PLBR_LOCUS825</name>
</gene>
<dbReference type="PANTHER" id="PTHR37067:SF3">
    <property type="entry name" value="PX DOMAIN-CONTAINING PROTEIN"/>
    <property type="match status" value="1"/>
</dbReference>
<evidence type="ECO:0000313" key="2">
    <source>
        <dbReference type="EMBL" id="SPQ93610.1"/>
    </source>
</evidence>
<dbReference type="EMBL" id="OVEO01000001">
    <property type="protein sequence ID" value="SPQ93610.1"/>
    <property type="molecule type" value="Genomic_DNA"/>
</dbReference>
<dbReference type="PANTHER" id="PTHR37067">
    <property type="entry name" value="PX DOMAIN-CONTAINING PROTEIN"/>
    <property type="match status" value="1"/>
</dbReference>
<protein>
    <recommendedName>
        <fullName evidence="4">DUF4371 domain-containing protein</fullName>
    </recommendedName>
</protein>
<evidence type="ECO:0000313" key="3">
    <source>
        <dbReference type="Proteomes" id="UP000290189"/>
    </source>
</evidence>
<sequence>MRSTSSSAPVSTTGGGAPAEPSASLKRAAPDNADDNPPKKLSGGFKLNHRQQYGLVISDRDPGTSAVTGVKCRCCITFGREVETCKTQWTFKGAPFRTYNDRVHLEKQHVSKWATYQTLSDAEKAVFFDAPVKEAETLPFYFGARSEQLEFKFDKPIVDALIGQLLWRPEDVGTLAYTKAMSIFQLDGTGSGYTATVKEAKQFQLVIRFLARGMSFRMATSAVNDSKLVTGYAKLGCASEVKVATFARIQCAANFQSLASCLRRQWAFSIALDGAVCDGTGYIDVRVRFCDAGRMQNRHVIAAPLFGSHTGEAMFNMVCQLFDVLCPTWTEHIIGSSTDGAANMTGRLSGTRLQAVALPGFMRIWCYLHQLDLVLQDSYQNFDGDHFYRQTTATISHLRRQYSLIGEMGETCPALSKTRCTIMAVMASETVARCQGKEALLGHQFAELRGLFHQVKKLAFATESHPTTALCIDEFVDMIVIGPWTFRKDNLKGMLMDQGLFEAEAVEGLDVEDVDFVVHSTATLLSGIMSHNPKRP</sequence>
<dbReference type="Proteomes" id="UP000290189">
    <property type="component" value="Unassembled WGS sequence"/>
</dbReference>
<feature type="region of interest" description="Disordered" evidence="1">
    <location>
        <begin position="1"/>
        <end position="45"/>
    </location>
</feature>
<feature type="compositionally biased region" description="Polar residues" evidence="1">
    <location>
        <begin position="1"/>
        <end position="12"/>
    </location>
</feature>
<reference evidence="2 3" key="1">
    <citation type="submission" date="2018-03" db="EMBL/GenBank/DDBJ databases">
        <authorList>
            <person name="Fogelqvist J."/>
        </authorList>
    </citation>
    <scope>NUCLEOTIDE SEQUENCE [LARGE SCALE GENOMIC DNA]</scope>
</reference>
<name>A0A3P3Y0L9_PLABS</name>
<accession>A0A3P3Y0L9</accession>
<evidence type="ECO:0008006" key="4">
    <source>
        <dbReference type="Google" id="ProtNLM"/>
    </source>
</evidence>
<keyword evidence="2" id="KW-0496">Mitochondrion</keyword>
<evidence type="ECO:0000256" key="1">
    <source>
        <dbReference type="SAM" id="MobiDB-lite"/>
    </source>
</evidence>
<proteinExistence type="predicted"/>
<geneLocation type="mitochondrion" evidence="2"/>
<dbReference type="AlphaFoldDB" id="A0A3P3Y0L9"/>